<reference evidence="3 4" key="1">
    <citation type="submission" date="2021-01" db="EMBL/GenBank/DDBJ databases">
        <title>Whole genome shotgun sequence of Actinoplanes couchii NBRC 106145.</title>
        <authorList>
            <person name="Komaki H."/>
            <person name="Tamura T."/>
        </authorList>
    </citation>
    <scope>NUCLEOTIDE SEQUENCE [LARGE SCALE GENOMIC DNA]</scope>
    <source>
        <strain evidence="3 4">NBRC 106145</strain>
    </source>
</reference>
<dbReference type="SUPFAM" id="SSF48452">
    <property type="entry name" value="TPR-like"/>
    <property type="match status" value="2"/>
</dbReference>
<gene>
    <name evidence="3" type="ORF">Aco03nite_029560</name>
</gene>
<dbReference type="NCBIfam" id="TIGR00254">
    <property type="entry name" value="GGDEF"/>
    <property type="match status" value="1"/>
</dbReference>
<dbReference type="InterPro" id="IPR011990">
    <property type="entry name" value="TPR-like_helical_dom_sf"/>
</dbReference>
<evidence type="ECO:0000313" key="4">
    <source>
        <dbReference type="Proteomes" id="UP000612282"/>
    </source>
</evidence>
<dbReference type="EMBL" id="BOMG01000042">
    <property type="protein sequence ID" value="GID54552.1"/>
    <property type="molecule type" value="Genomic_DNA"/>
</dbReference>
<dbReference type="InterPro" id="IPR043128">
    <property type="entry name" value="Rev_trsase/Diguanyl_cyclase"/>
</dbReference>
<dbReference type="InterPro" id="IPR050469">
    <property type="entry name" value="Diguanylate_Cyclase"/>
</dbReference>
<dbReference type="PANTHER" id="PTHR45138">
    <property type="entry name" value="REGULATORY COMPONENTS OF SENSORY TRANSDUCTION SYSTEM"/>
    <property type="match status" value="1"/>
</dbReference>
<name>A0ABQ3X7R6_9ACTN</name>
<dbReference type="SMART" id="SM00267">
    <property type="entry name" value="GGDEF"/>
    <property type="match status" value="1"/>
</dbReference>
<evidence type="ECO:0000256" key="1">
    <source>
        <dbReference type="SAM" id="MobiDB-lite"/>
    </source>
</evidence>
<dbReference type="Proteomes" id="UP000612282">
    <property type="component" value="Unassembled WGS sequence"/>
</dbReference>
<evidence type="ECO:0000259" key="2">
    <source>
        <dbReference type="PROSITE" id="PS50887"/>
    </source>
</evidence>
<dbReference type="PROSITE" id="PS50887">
    <property type="entry name" value="GGDEF"/>
    <property type="match status" value="1"/>
</dbReference>
<dbReference type="InterPro" id="IPR000160">
    <property type="entry name" value="GGDEF_dom"/>
</dbReference>
<keyword evidence="4" id="KW-1185">Reference proteome</keyword>
<dbReference type="SUPFAM" id="SSF55073">
    <property type="entry name" value="Nucleotide cyclase"/>
    <property type="match status" value="1"/>
</dbReference>
<dbReference type="CDD" id="cd01949">
    <property type="entry name" value="GGDEF"/>
    <property type="match status" value="1"/>
</dbReference>
<feature type="region of interest" description="Disordered" evidence="1">
    <location>
        <begin position="548"/>
        <end position="572"/>
    </location>
</feature>
<dbReference type="Gene3D" id="1.25.40.10">
    <property type="entry name" value="Tetratricopeptide repeat domain"/>
    <property type="match status" value="2"/>
</dbReference>
<dbReference type="PANTHER" id="PTHR45138:SF24">
    <property type="entry name" value="DIGUANYLATE CYCLASE DGCC-RELATED"/>
    <property type="match status" value="1"/>
</dbReference>
<proteinExistence type="predicted"/>
<accession>A0ABQ3X7R6</accession>
<dbReference type="RefSeq" id="WP_203795657.1">
    <property type="nucleotide sequence ID" value="NZ_BAAAQE010000036.1"/>
</dbReference>
<protein>
    <recommendedName>
        <fullName evidence="2">GGDEF domain-containing protein</fullName>
    </recommendedName>
</protein>
<dbReference type="Gene3D" id="3.30.70.270">
    <property type="match status" value="1"/>
</dbReference>
<feature type="domain" description="GGDEF" evidence="2">
    <location>
        <begin position="402"/>
        <end position="534"/>
    </location>
</feature>
<organism evidence="3 4">
    <name type="scientific">Actinoplanes couchii</name>
    <dbReference type="NCBI Taxonomy" id="403638"/>
    <lineage>
        <taxon>Bacteria</taxon>
        <taxon>Bacillati</taxon>
        <taxon>Actinomycetota</taxon>
        <taxon>Actinomycetes</taxon>
        <taxon>Micromonosporales</taxon>
        <taxon>Micromonosporaceae</taxon>
        <taxon>Actinoplanes</taxon>
    </lineage>
</organism>
<comment type="caution">
    <text evidence="3">The sequence shown here is derived from an EMBL/GenBank/DDBJ whole genome shotgun (WGS) entry which is preliminary data.</text>
</comment>
<dbReference type="InterPro" id="IPR029787">
    <property type="entry name" value="Nucleotide_cyclase"/>
</dbReference>
<evidence type="ECO:0000313" key="3">
    <source>
        <dbReference type="EMBL" id="GID54552.1"/>
    </source>
</evidence>
<sequence>MLAHRGDVVIGDDSPADLLARAAVCLSRADTAGTREFASAVVAGDDPALRPRAMALLVRCHQIRDEQVEALALAHRALEVCWAAGDTASAAMIHATMARILLVTSDPVTATAEIMTALEMAEAAGDLTARMWTCAAASVVYFYLEQFDQCFEFCERAAEMARLVGDEVTHGAMIDTIACANMALAEAARAAGDETRALSLAAIAAEQSREATEIARREGNRMNEAVALGNLGETLAFCGRAEEALALFDDWQLDSRDPPSIVTHILDVHGCICMASGRYPEAIGHLRAALAAAESKVSEMVAAEHLADAYERNGDLRGALDTYKLFHSLSKAVASEAARRSGHIAVVRLETAQAKAAAEEERGRVMALQRANHELLRKSLEDPLTGLANRRHLDELMAAGLSGQALLLVDVDHFKRVNDEHSHLVGDQVLRCLADLLRAVCRTEDTVVRFGGEEFAVLLSDSDLAGALAGAERLRVRVAAHDWSTIAPGVTVTVSIGLALGDEAPDPSQILARADERLYEAKRSGRNRVHGPAPLEAMTIRVWAEGEGASGQPAGQGVAGFVRPHHQLGPVP</sequence>
<dbReference type="Pfam" id="PF00990">
    <property type="entry name" value="GGDEF"/>
    <property type="match status" value="1"/>
</dbReference>